<dbReference type="Proteomes" id="UP001062846">
    <property type="component" value="Chromosome 12"/>
</dbReference>
<comment type="caution">
    <text evidence="1">The sequence shown here is derived from an EMBL/GenBank/DDBJ whole genome shotgun (WGS) entry which is preliminary data.</text>
</comment>
<accession>A0ACC0LKN8</accession>
<gene>
    <name evidence="1" type="ORF">RHMOL_Rhmol12G0212800</name>
</gene>
<proteinExistence type="predicted"/>
<sequence length="167" mass="18925">MATRYSAVRNPASSLWSRRFQDLMTASIPSVLLSTRFLIPNISWKQESRKQEPEKLMQDQDTLRSSILQRCYASYGREHPEIWPAAIFLSFALAPSMESEKKLCGPLRSFSQLWQHPLTPVFVVAIFTVLHVKTAALYWKYDKEGGMGSLGGDGDGHPFVSFTINLL</sequence>
<dbReference type="EMBL" id="CM046399">
    <property type="protein sequence ID" value="KAI8529270.1"/>
    <property type="molecule type" value="Genomic_DNA"/>
</dbReference>
<evidence type="ECO:0000313" key="2">
    <source>
        <dbReference type="Proteomes" id="UP001062846"/>
    </source>
</evidence>
<reference evidence="1" key="1">
    <citation type="submission" date="2022-02" db="EMBL/GenBank/DDBJ databases">
        <title>Plant Genome Project.</title>
        <authorList>
            <person name="Zhang R.-G."/>
        </authorList>
    </citation>
    <scope>NUCLEOTIDE SEQUENCE</scope>
    <source>
        <strain evidence="1">AT1</strain>
    </source>
</reference>
<organism evidence="1 2">
    <name type="scientific">Rhododendron molle</name>
    <name type="common">Chinese azalea</name>
    <name type="synonym">Azalea mollis</name>
    <dbReference type="NCBI Taxonomy" id="49168"/>
    <lineage>
        <taxon>Eukaryota</taxon>
        <taxon>Viridiplantae</taxon>
        <taxon>Streptophyta</taxon>
        <taxon>Embryophyta</taxon>
        <taxon>Tracheophyta</taxon>
        <taxon>Spermatophyta</taxon>
        <taxon>Magnoliopsida</taxon>
        <taxon>eudicotyledons</taxon>
        <taxon>Gunneridae</taxon>
        <taxon>Pentapetalae</taxon>
        <taxon>asterids</taxon>
        <taxon>Ericales</taxon>
        <taxon>Ericaceae</taxon>
        <taxon>Ericoideae</taxon>
        <taxon>Rhodoreae</taxon>
        <taxon>Rhododendron</taxon>
    </lineage>
</organism>
<protein>
    <submittedName>
        <fullName evidence="1">Uncharacterized protein</fullName>
    </submittedName>
</protein>
<name>A0ACC0LKN8_RHOML</name>
<evidence type="ECO:0000313" key="1">
    <source>
        <dbReference type="EMBL" id="KAI8529270.1"/>
    </source>
</evidence>
<keyword evidence="2" id="KW-1185">Reference proteome</keyword>